<dbReference type="Pfam" id="PF06985">
    <property type="entry name" value="HET"/>
    <property type="match status" value="1"/>
</dbReference>
<dbReference type="Proteomes" id="UP000799764">
    <property type="component" value="Unassembled WGS sequence"/>
</dbReference>
<name>A0A9P4UD43_9PLEO</name>
<protein>
    <submittedName>
        <fullName evidence="2">HET-domain-containing protein</fullName>
    </submittedName>
</protein>
<gene>
    <name evidence="2" type="ORF">P171DRAFT_513448</name>
</gene>
<organism evidence="2 3">
    <name type="scientific">Karstenula rhodostoma CBS 690.94</name>
    <dbReference type="NCBI Taxonomy" id="1392251"/>
    <lineage>
        <taxon>Eukaryota</taxon>
        <taxon>Fungi</taxon>
        <taxon>Dikarya</taxon>
        <taxon>Ascomycota</taxon>
        <taxon>Pezizomycotina</taxon>
        <taxon>Dothideomycetes</taxon>
        <taxon>Pleosporomycetidae</taxon>
        <taxon>Pleosporales</taxon>
        <taxon>Massarineae</taxon>
        <taxon>Didymosphaeriaceae</taxon>
        <taxon>Karstenula</taxon>
    </lineage>
</organism>
<evidence type="ECO:0000313" key="3">
    <source>
        <dbReference type="Proteomes" id="UP000799764"/>
    </source>
</evidence>
<dbReference type="PANTHER" id="PTHR33112">
    <property type="entry name" value="DOMAIN PROTEIN, PUTATIVE-RELATED"/>
    <property type="match status" value="1"/>
</dbReference>
<dbReference type="OrthoDB" id="2958217at2759"/>
<keyword evidence="3" id="KW-1185">Reference proteome</keyword>
<dbReference type="InterPro" id="IPR010730">
    <property type="entry name" value="HET"/>
</dbReference>
<dbReference type="AlphaFoldDB" id="A0A9P4UD43"/>
<feature type="non-terminal residue" evidence="2">
    <location>
        <position position="326"/>
    </location>
</feature>
<sequence length="326" mass="37185">MKKWIQTCVDGHEKCQWGYSRKELDLAGPDKQEGARLRAKYSEDNIELPTRVIDVRAFEDGVKLVESLSVGGKGCFAALSHCWGKIKHFKTEHVTYSQRLTRINLHELPKSFRDAINITRKLGIRYLWIDSICIIQDSTEDWDYEASRMASVYMNAYVTLSASFAVDGNGGLFATRLPPQSSVSLEYIETLTGTQTGTWIIHNRNTNWTEHVRRSVLASRAWTLQEKQLARRTLHFASDQVSFECKEGIEFETQRPGFLYWSLLGFRGNALAMTTLIPSLVMQSWCSVIEDYTTRKLTVESDKLPALEGLAAYIAELTKDRYCFGL</sequence>
<feature type="domain" description="Heterokaryon incompatibility" evidence="1">
    <location>
        <begin position="76"/>
        <end position="226"/>
    </location>
</feature>
<reference evidence="2" key="1">
    <citation type="journal article" date="2020" name="Stud. Mycol.">
        <title>101 Dothideomycetes genomes: a test case for predicting lifestyles and emergence of pathogens.</title>
        <authorList>
            <person name="Haridas S."/>
            <person name="Albert R."/>
            <person name="Binder M."/>
            <person name="Bloem J."/>
            <person name="Labutti K."/>
            <person name="Salamov A."/>
            <person name="Andreopoulos B."/>
            <person name="Baker S."/>
            <person name="Barry K."/>
            <person name="Bills G."/>
            <person name="Bluhm B."/>
            <person name="Cannon C."/>
            <person name="Castanera R."/>
            <person name="Culley D."/>
            <person name="Daum C."/>
            <person name="Ezra D."/>
            <person name="Gonzalez J."/>
            <person name="Henrissat B."/>
            <person name="Kuo A."/>
            <person name="Liang C."/>
            <person name="Lipzen A."/>
            <person name="Lutzoni F."/>
            <person name="Magnuson J."/>
            <person name="Mondo S."/>
            <person name="Nolan M."/>
            <person name="Ohm R."/>
            <person name="Pangilinan J."/>
            <person name="Park H.-J."/>
            <person name="Ramirez L."/>
            <person name="Alfaro M."/>
            <person name="Sun H."/>
            <person name="Tritt A."/>
            <person name="Yoshinaga Y."/>
            <person name="Zwiers L.-H."/>
            <person name="Turgeon B."/>
            <person name="Goodwin S."/>
            <person name="Spatafora J."/>
            <person name="Crous P."/>
            <person name="Grigoriev I."/>
        </authorList>
    </citation>
    <scope>NUCLEOTIDE SEQUENCE</scope>
    <source>
        <strain evidence="2">CBS 690.94</strain>
    </source>
</reference>
<accession>A0A9P4UD43</accession>
<comment type="caution">
    <text evidence="2">The sequence shown here is derived from an EMBL/GenBank/DDBJ whole genome shotgun (WGS) entry which is preliminary data.</text>
</comment>
<evidence type="ECO:0000313" key="2">
    <source>
        <dbReference type="EMBL" id="KAF2445926.1"/>
    </source>
</evidence>
<dbReference type="PANTHER" id="PTHR33112:SF16">
    <property type="entry name" value="HETEROKARYON INCOMPATIBILITY DOMAIN-CONTAINING PROTEIN"/>
    <property type="match status" value="1"/>
</dbReference>
<proteinExistence type="predicted"/>
<evidence type="ECO:0000259" key="1">
    <source>
        <dbReference type="Pfam" id="PF06985"/>
    </source>
</evidence>
<dbReference type="EMBL" id="MU001499">
    <property type="protein sequence ID" value="KAF2445926.1"/>
    <property type="molecule type" value="Genomic_DNA"/>
</dbReference>